<organism evidence="1 2">
    <name type="scientific">Paralvinella palmiformis</name>
    <dbReference type="NCBI Taxonomy" id="53620"/>
    <lineage>
        <taxon>Eukaryota</taxon>
        <taxon>Metazoa</taxon>
        <taxon>Spiralia</taxon>
        <taxon>Lophotrochozoa</taxon>
        <taxon>Annelida</taxon>
        <taxon>Polychaeta</taxon>
        <taxon>Sedentaria</taxon>
        <taxon>Canalipalpata</taxon>
        <taxon>Terebellida</taxon>
        <taxon>Terebelliformia</taxon>
        <taxon>Alvinellidae</taxon>
        <taxon>Paralvinella</taxon>
    </lineage>
</organism>
<accession>A0AAD9J8H9</accession>
<dbReference type="AlphaFoldDB" id="A0AAD9J8H9"/>
<comment type="caution">
    <text evidence="1">The sequence shown here is derived from an EMBL/GenBank/DDBJ whole genome shotgun (WGS) entry which is preliminary data.</text>
</comment>
<evidence type="ECO:0000313" key="1">
    <source>
        <dbReference type="EMBL" id="KAK2148572.1"/>
    </source>
</evidence>
<sequence>MQAIIFKAWQNLVDGEISAKQLLKLCSRLNSLTIRVNSEPDAE</sequence>
<proteinExistence type="predicted"/>
<keyword evidence="2" id="KW-1185">Reference proteome</keyword>
<gene>
    <name evidence="1" type="ORF">LSH36_491g03010</name>
</gene>
<reference evidence="1" key="1">
    <citation type="journal article" date="2023" name="Mol. Biol. Evol.">
        <title>Third-Generation Sequencing Reveals the Adaptive Role of the Epigenome in Three Deep-Sea Polychaetes.</title>
        <authorList>
            <person name="Perez M."/>
            <person name="Aroh O."/>
            <person name="Sun Y."/>
            <person name="Lan Y."/>
            <person name="Juniper S.K."/>
            <person name="Young C.R."/>
            <person name="Angers B."/>
            <person name="Qian P.Y."/>
        </authorList>
    </citation>
    <scope>NUCLEOTIDE SEQUENCE</scope>
    <source>
        <strain evidence="1">P08H-3</strain>
    </source>
</reference>
<evidence type="ECO:0000313" key="2">
    <source>
        <dbReference type="Proteomes" id="UP001208570"/>
    </source>
</evidence>
<name>A0AAD9J8H9_9ANNE</name>
<protein>
    <submittedName>
        <fullName evidence="1">Uncharacterized protein</fullName>
    </submittedName>
</protein>
<dbReference type="EMBL" id="JAODUP010000491">
    <property type="protein sequence ID" value="KAK2148572.1"/>
    <property type="molecule type" value="Genomic_DNA"/>
</dbReference>
<dbReference type="Proteomes" id="UP001208570">
    <property type="component" value="Unassembled WGS sequence"/>
</dbReference>